<keyword evidence="2" id="KW-1185">Reference proteome</keyword>
<organism evidence="1 2">
    <name type="scientific">Allohahella marinimesophila</name>
    <dbReference type="NCBI Taxonomy" id="1054972"/>
    <lineage>
        <taxon>Bacteria</taxon>
        <taxon>Pseudomonadati</taxon>
        <taxon>Pseudomonadota</taxon>
        <taxon>Gammaproteobacteria</taxon>
        <taxon>Oceanospirillales</taxon>
        <taxon>Hahellaceae</taxon>
        <taxon>Allohahella</taxon>
    </lineage>
</organism>
<sequence length="55" mass="6170">MLAGSDRQFYALHMSLGSQGWVGRIEKAPVANIATPKKLAYPRGLWYKTRPKIPV</sequence>
<protein>
    <submittedName>
        <fullName evidence="1">Uncharacterized protein</fullName>
    </submittedName>
</protein>
<evidence type="ECO:0000313" key="1">
    <source>
        <dbReference type="EMBL" id="GAA3969477.1"/>
    </source>
</evidence>
<proteinExistence type="predicted"/>
<accession>A0ABP7PQ80</accession>
<dbReference type="EMBL" id="BAABBO010000012">
    <property type="protein sequence ID" value="GAA3969477.1"/>
    <property type="molecule type" value="Genomic_DNA"/>
</dbReference>
<dbReference type="Proteomes" id="UP001501337">
    <property type="component" value="Unassembled WGS sequence"/>
</dbReference>
<evidence type="ECO:0000313" key="2">
    <source>
        <dbReference type="Proteomes" id="UP001501337"/>
    </source>
</evidence>
<reference evidence="2" key="1">
    <citation type="journal article" date="2019" name="Int. J. Syst. Evol. Microbiol.">
        <title>The Global Catalogue of Microorganisms (GCM) 10K type strain sequencing project: providing services to taxonomists for standard genome sequencing and annotation.</title>
        <authorList>
            <consortium name="The Broad Institute Genomics Platform"/>
            <consortium name="The Broad Institute Genome Sequencing Center for Infectious Disease"/>
            <person name="Wu L."/>
            <person name="Ma J."/>
        </authorList>
    </citation>
    <scope>NUCLEOTIDE SEQUENCE [LARGE SCALE GENOMIC DNA]</scope>
    <source>
        <strain evidence="2">JCM 17555</strain>
    </source>
</reference>
<name>A0ABP7PQ80_9GAMM</name>
<gene>
    <name evidence="1" type="ORF">GCM10022278_29030</name>
</gene>
<comment type="caution">
    <text evidence="1">The sequence shown here is derived from an EMBL/GenBank/DDBJ whole genome shotgun (WGS) entry which is preliminary data.</text>
</comment>